<dbReference type="AlphaFoldDB" id="A0A836JCG2"/>
<dbReference type="EC" id="3.2.2.-" evidence="6"/>
<dbReference type="PANTHER" id="PTHR21314">
    <property type="entry name" value="QUEUOSINE 5'-PHOSPHATE N-GLYCOSYLASE_HYDROLASE-RELATED"/>
    <property type="match status" value="1"/>
</dbReference>
<organism evidence="7 8">
    <name type="scientific">Pseudoatta argentina</name>
    <dbReference type="NCBI Taxonomy" id="621737"/>
    <lineage>
        <taxon>Eukaryota</taxon>
        <taxon>Metazoa</taxon>
        <taxon>Ecdysozoa</taxon>
        <taxon>Arthropoda</taxon>
        <taxon>Hexapoda</taxon>
        <taxon>Insecta</taxon>
        <taxon>Pterygota</taxon>
        <taxon>Neoptera</taxon>
        <taxon>Endopterygota</taxon>
        <taxon>Hymenoptera</taxon>
        <taxon>Apocrita</taxon>
        <taxon>Aculeata</taxon>
        <taxon>Formicoidea</taxon>
        <taxon>Formicidae</taxon>
        <taxon>Myrmicinae</taxon>
        <taxon>Pseudoatta</taxon>
    </lineage>
</organism>
<dbReference type="GO" id="GO:0006400">
    <property type="term" value="P:tRNA modification"/>
    <property type="evidence" value="ECO:0007669"/>
    <property type="project" value="TreeGrafter"/>
</dbReference>
<feature type="non-terminal residue" evidence="7">
    <location>
        <position position="1"/>
    </location>
</feature>
<dbReference type="InterPro" id="IPR019438">
    <property type="entry name" value="Q_salvage"/>
</dbReference>
<feature type="non-terminal residue" evidence="7">
    <location>
        <position position="355"/>
    </location>
</feature>
<proteinExistence type="inferred from homology"/>
<dbReference type="Proteomes" id="UP000668214">
    <property type="component" value="Unassembled WGS sequence"/>
</dbReference>
<comment type="similarity">
    <text evidence="2 6">Belongs to the QNG1 protein family.</text>
</comment>
<evidence type="ECO:0000256" key="4">
    <source>
        <dbReference type="ARBA" id="ARBA00035393"/>
    </source>
</evidence>
<gene>
    <name evidence="7" type="ORF">G6Z78_0008333</name>
</gene>
<evidence type="ECO:0000313" key="7">
    <source>
        <dbReference type="EMBL" id="KAG5315577.1"/>
    </source>
</evidence>
<comment type="caution">
    <text evidence="7">The sequence shown here is derived from an EMBL/GenBank/DDBJ whole genome shotgun (WGS) entry which is preliminary data.</text>
</comment>
<keyword evidence="1 6" id="KW-0378">Hydrolase</keyword>
<comment type="catalytic activity">
    <reaction evidence="5 6">
        <text>queuosine 5'-phosphate + H2O = queuine + D-ribose 5-phosphate</text>
        <dbReference type="Rhea" id="RHEA:75387"/>
        <dbReference type="ChEBI" id="CHEBI:15377"/>
        <dbReference type="ChEBI" id="CHEBI:17433"/>
        <dbReference type="ChEBI" id="CHEBI:78346"/>
        <dbReference type="ChEBI" id="CHEBI:194371"/>
    </reaction>
    <physiologicalReaction direction="left-to-right" evidence="5 6">
        <dbReference type="Rhea" id="RHEA:75388"/>
    </physiologicalReaction>
</comment>
<dbReference type="Pfam" id="PF10343">
    <property type="entry name" value="Q_salvage"/>
    <property type="match status" value="1"/>
</dbReference>
<evidence type="ECO:0000256" key="1">
    <source>
        <dbReference type="ARBA" id="ARBA00022801"/>
    </source>
</evidence>
<evidence type="ECO:0000256" key="6">
    <source>
        <dbReference type="RuleBase" id="RU365002"/>
    </source>
</evidence>
<comment type="function">
    <text evidence="6">Catalyzes the hydrolysis of queuosine 5'-phosphate, releasing the nucleobase queuine (q). Is required for salvage of queuine from exogenous queuosine (Q) that is imported and then converted to queuosine 5'-phosphate intracellularly.</text>
</comment>
<protein>
    <recommendedName>
        <fullName evidence="3 6">Queuosine 5'-phosphate N-glycosylase/hydrolase</fullName>
        <ecNumber evidence="6">3.2.2.-</ecNumber>
    </recommendedName>
    <alternativeName>
        <fullName evidence="4 6">Queuosine-nucleotide N-glycosylase/hydrolase</fullName>
    </alternativeName>
</protein>
<evidence type="ECO:0000256" key="3">
    <source>
        <dbReference type="ARBA" id="ARBA00035306"/>
    </source>
</evidence>
<reference evidence="7" key="1">
    <citation type="submission" date="2020-02" db="EMBL/GenBank/DDBJ databases">
        <title>Relaxed selection underlies rapid genomic changes in the transitions from sociality to social parasitism in ants.</title>
        <authorList>
            <person name="Bi X."/>
        </authorList>
    </citation>
    <scope>NUCLEOTIDE SEQUENCE</scope>
    <source>
        <strain evidence="7">BGI-DK2014c</strain>
        <tissue evidence="7">Whole body</tissue>
    </source>
</reference>
<dbReference type="PANTHER" id="PTHR21314:SF0">
    <property type="entry name" value="QUEUOSINE 5'-PHOSPHATE N-GLYCOSYLASE_HYDROLASE"/>
    <property type="match status" value="1"/>
</dbReference>
<evidence type="ECO:0000256" key="5">
    <source>
        <dbReference type="ARBA" id="ARBA00048204"/>
    </source>
</evidence>
<name>A0A836JCG2_9HYME</name>
<keyword evidence="8" id="KW-1185">Reference proteome</keyword>
<dbReference type="EMBL" id="JAANIA010002359">
    <property type="protein sequence ID" value="KAG5315577.1"/>
    <property type="molecule type" value="Genomic_DNA"/>
</dbReference>
<evidence type="ECO:0000256" key="2">
    <source>
        <dbReference type="ARBA" id="ARBA00035119"/>
    </source>
</evidence>
<evidence type="ECO:0000313" key="8">
    <source>
        <dbReference type="Proteomes" id="UP000668214"/>
    </source>
</evidence>
<sequence>TMSQEKQDIDTMRYIAAKSQNVSINMRKINDLATEVIAYMSRNHNNENIYAVTRSYVRLSSEFHPEKDDKRTADWLFVLNTLNFSLWSLKDMPEWTVNGFTGYMALCAAIKRAIDNGKPMWDPKFYTTLSIVEMIQIFQGDNNISMPRTSQRLTILHEVGKVLLDDYDGTFANCIKSCEHDAIKLMVTIHDKFPSYDDVVIYHDRSVRLFTKAWTLVTDIWNYFDDEEDELRIDIERMKHSTIFVDYRVVQIFNHFNVLVYSKKFLDELKKEEFIFHGTKEEIEIRCCSLMIVRYLHQMLMKTLEQDTFVKQIPVLKLPDFDCTCLIDNFLWDYLQLHNKQLKKNVLCKIYTESY</sequence>
<accession>A0A836JCG2</accession>
<dbReference type="GO" id="GO:0016787">
    <property type="term" value="F:hydrolase activity"/>
    <property type="evidence" value="ECO:0007669"/>
    <property type="project" value="UniProtKB-KW"/>
</dbReference>